<name>A0A4V3GUS6_9RHOB</name>
<dbReference type="CDD" id="cd02440">
    <property type="entry name" value="AdoMet_MTases"/>
    <property type="match status" value="1"/>
</dbReference>
<dbReference type="InterPro" id="IPR029063">
    <property type="entry name" value="SAM-dependent_MTases_sf"/>
</dbReference>
<feature type="binding site" evidence="4">
    <location>
        <position position="287"/>
    </location>
    <ligand>
        <name>S-adenosyl-L-methionine</name>
        <dbReference type="ChEBI" id="CHEBI:59789"/>
    </ligand>
</feature>
<reference evidence="5 6" key="1">
    <citation type="submission" date="2019-03" db="EMBL/GenBank/DDBJ databases">
        <title>Genomic Encyclopedia of Type Strains, Phase IV (KMG-IV): sequencing the most valuable type-strain genomes for metagenomic binning, comparative biology and taxonomic classification.</title>
        <authorList>
            <person name="Goeker M."/>
        </authorList>
    </citation>
    <scope>NUCLEOTIDE SEQUENCE [LARGE SCALE GENOMIC DNA]</scope>
    <source>
        <strain evidence="5 6">JA181</strain>
    </source>
</reference>
<keyword evidence="1 4" id="KW-0489">Methyltransferase</keyword>
<dbReference type="PROSITE" id="PS51687">
    <property type="entry name" value="SAM_MT_RNA_M5U"/>
    <property type="match status" value="1"/>
</dbReference>
<feature type="binding site" evidence="4">
    <location>
        <position position="240"/>
    </location>
    <ligand>
        <name>S-adenosyl-L-methionine</name>
        <dbReference type="ChEBI" id="CHEBI:59789"/>
    </ligand>
</feature>
<gene>
    <name evidence="5" type="ORF">EV657_104155</name>
</gene>
<evidence type="ECO:0000313" key="6">
    <source>
        <dbReference type="Proteomes" id="UP000295484"/>
    </source>
</evidence>
<dbReference type="InterPro" id="IPR010280">
    <property type="entry name" value="U5_MeTrfase_fam"/>
</dbReference>
<dbReference type="PANTHER" id="PTHR11061:SF49">
    <property type="entry name" value="23S RRNA (URACIL(1939)-C(5))-METHYLTRANSFERASE RLMD"/>
    <property type="match status" value="1"/>
</dbReference>
<dbReference type="AlphaFoldDB" id="A0A4V3GUS6"/>
<dbReference type="PANTHER" id="PTHR11061">
    <property type="entry name" value="RNA M5U METHYLTRANSFERASE"/>
    <property type="match status" value="1"/>
</dbReference>
<feature type="binding site" evidence="4">
    <location>
        <position position="335"/>
    </location>
    <ligand>
        <name>S-adenosyl-L-methionine</name>
        <dbReference type="ChEBI" id="CHEBI:59789"/>
    </ligand>
</feature>
<dbReference type="Proteomes" id="UP000295484">
    <property type="component" value="Unassembled WGS sequence"/>
</dbReference>
<evidence type="ECO:0000256" key="2">
    <source>
        <dbReference type="ARBA" id="ARBA00022679"/>
    </source>
</evidence>
<dbReference type="Pfam" id="PF05958">
    <property type="entry name" value="tRNA_U5-meth_tr"/>
    <property type="match status" value="1"/>
</dbReference>
<dbReference type="RefSeq" id="WP_134077345.1">
    <property type="nucleotide sequence ID" value="NZ_SOEB01000004.1"/>
</dbReference>
<feature type="active site" description="Nucleophile" evidence="4">
    <location>
        <position position="361"/>
    </location>
</feature>
<dbReference type="EMBL" id="SOEB01000004">
    <property type="protein sequence ID" value="TDX31958.1"/>
    <property type="molecule type" value="Genomic_DNA"/>
</dbReference>
<proteinExistence type="inferred from homology"/>
<dbReference type="GO" id="GO:0070041">
    <property type="term" value="F:rRNA (uridine-C5-)-methyltransferase activity"/>
    <property type="evidence" value="ECO:0007669"/>
    <property type="project" value="TreeGrafter"/>
</dbReference>
<dbReference type="Gene3D" id="2.40.50.1070">
    <property type="match status" value="1"/>
</dbReference>
<evidence type="ECO:0000256" key="4">
    <source>
        <dbReference type="PROSITE-ProRule" id="PRU01024"/>
    </source>
</evidence>
<accession>A0A4V3GUS6</accession>
<protein>
    <submittedName>
        <fullName evidence="5">23S rRNA m(5)U-1939 methyltransferase</fullName>
    </submittedName>
</protein>
<organism evidence="5 6">
    <name type="scientific">Rhodovulum visakhapatnamense</name>
    <dbReference type="NCBI Taxonomy" id="364297"/>
    <lineage>
        <taxon>Bacteria</taxon>
        <taxon>Pseudomonadati</taxon>
        <taxon>Pseudomonadota</taxon>
        <taxon>Alphaproteobacteria</taxon>
        <taxon>Rhodobacterales</taxon>
        <taxon>Paracoccaceae</taxon>
        <taxon>Rhodovulum</taxon>
    </lineage>
</organism>
<keyword evidence="2 4" id="KW-0808">Transferase</keyword>
<comment type="caution">
    <text evidence="5">The sequence shown here is derived from an EMBL/GenBank/DDBJ whole genome shotgun (WGS) entry which is preliminary data.</text>
</comment>
<sequence length="403" mass="42650">MSHRIERLSLKGEGLTGDGLTVALALPGEEVEGEADNGRIARPRIVTPVADRVRPPCRHFASCGGCALQHGSDAFVAGWKTQVVERALAGQGLEAPVRPILTSPPASRRRAVLAGRRTKKGVLVGFHARASDVVTEIPDCRLLHPDLMAALPAAAAATLLGASRKGALAITVTRSEDGVDMAVAEAKPLDTALRIDLAALAETHDLARLSWNGEQLAERRPPRQAMGRAHVVPPAGAFLQATEAGQAALTQAVREALDGARKVADLFAGAGTFALPLAETAEVQAVEGSAAMLAALDRGWRGAPGLKRVTTEARDLFRRPLLPVELARVEAVVIDPPRAGAEAQCAEIARADLARVAMVSCNPVTFARDAKRLCSGGFRLDWVQPVDQFRWSGHVELAAQFSR</sequence>
<evidence type="ECO:0000256" key="1">
    <source>
        <dbReference type="ARBA" id="ARBA00022603"/>
    </source>
</evidence>
<evidence type="ECO:0000256" key="3">
    <source>
        <dbReference type="ARBA" id="ARBA00022691"/>
    </source>
</evidence>
<feature type="binding site" evidence="4">
    <location>
        <position position="267"/>
    </location>
    <ligand>
        <name>S-adenosyl-L-methionine</name>
        <dbReference type="ChEBI" id="CHEBI:59789"/>
    </ligand>
</feature>
<keyword evidence="3 4" id="KW-0949">S-adenosyl-L-methionine</keyword>
<dbReference type="Gene3D" id="3.40.50.150">
    <property type="entry name" value="Vaccinia Virus protein VP39"/>
    <property type="match status" value="1"/>
</dbReference>
<comment type="similarity">
    <text evidence="4">Belongs to the class I-like SAM-binding methyltransferase superfamily. RNA M5U methyltransferase family.</text>
</comment>
<dbReference type="SUPFAM" id="SSF53335">
    <property type="entry name" value="S-adenosyl-L-methionine-dependent methyltransferases"/>
    <property type="match status" value="1"/>
</dbReference>
<evidence type="ECO:0000313" key="5">
    <source>
        <dbReference type="EMBL" id="TDX31958.1"/>
    </source>
</evidence>
<dbReference type="GO" id="GO:0070475">
    <property type="term" value="P:rRNA base methylation"/>
    <property type="evidence" value="ECO:0007669"/>
    <property type="project" value="TreeGrafter"/>
</dbReference>